<gene>
    <name evidence="3" type="ORF">RRG08_019682</name>
</gene>
<dbReference type="EMBL" id="JAWDGP010005289">
    <property type="protein sequence ID" value="KAK3758209.1"/>
    <property type="molecule type" value="Genomic_DNA"/>
</dbReference>
<evidence type="ECO:0008006" key="5">
    <source>
        <dbReference type="Google" id="ProtNLM"/>
    </source>
</evidence>
<dbReference type="AlphaFoldDB" id="A0AAE0YVS9"/>
<dbReference type="Proteomes" id="UP001283361">
    <property type="component" value="Unassembled WGS sequence"/>
</dbReference>
<protein>
    <recommendedName>
        <fullName evidence="5">Secreted protein</fullName>
    </recommendedName>
</protein>
<feature type="chain" id="PRO_5042192536" description="Secreted protein" evidence="2">
    <location>
        <begin position="20"/>
        <end position="76"/>
    </location>
</feature>
<keyword evidence="2" id="KW-0732">Signal</keyword>
<evidence type="ECO:0000313" key="3">
    <source>
        <dbReference type="EMBL" id="KAK3758209.1"/>
    </source>
</evidence>
<sequence>MMKVLMLITLVTNLAPRTSNEIRLKRFTRVACGENTQSAPLSRGRGRDALEVSLPRRRSSTSGSTNHHQCCSRLSI</sequence>
<keyword evidence="4" id="KW-1185">Reference proteome</keyword>
<feature type="signal peptide" evidence="2">
    <location>
        <begin position="1"/>
        <end position="19"/>
    </location>
</feature>
<proteinExistence type="predicted"/>
<comment type="caution">
    <text evidence="3">The sequence shown here is derived from an EMBL/GenBank/DDBJ whole genome shotgun (WGS) entry which is preliminary data.</text>
</comment>
<evidence type="ECO:0000256" key="2">
    <source>
        <dbReference type="SAM" id="SignalP"/>
    </source>
</evidence>
<organism evidence="3 4">
    <name type="scientific">Elysia crispata</name>
    <name type="common">lettuce slug</name>
    <dbReference type="NCBI Taxonomy" id="231223"/>
    <lineage>
        <taxon>Eukaryota</taxon>
        <taxon>Metazoa</taxon>
        <taxon>Spiralia</taxon>
        <taxon>Lophotrochozoa</taxon>
        <taxon>Mollusca</taxon>
        <taxon>Gastropoda</taxon>
        <taxon>Heterobranchia</taxon>
        <taxon>Euthyneura</taxon>
        <taxon>Panpulmonata</taxon>
        <taxon>Sacoglossa</taxon>
        <taxon>Placobranchoidea</taxon>
        <taxon>Plakobranchidae</taxon>
        <taxon>Elysia</taxon>
    </lineage>
</organism>
<evidence type="ECO:0000313" key="4">
    <source>
        <dbReference type="Proteomes" id="UP001283361"/>
    </source>
</evidence>
<feature type="compositionally biased region" description="Polar residues" evidence="1">
    <location>
        <begin position="60"/>
        <end position="76"/>
    </location>
</feature>
<feature type="region of interest" description="Disordered" evidence="1">
    <location>
        <begin position="53"/>
        <end position="76"/>
    </location>
</feature>
<reference evidence="3" key="1">
    <citation type="journal article" date="2023" name="G3 (Bethesda)">
        <title>A reference genome for the long-term kleptoplast-retaining sea slug Elysia crispata morphotype clarki.</title>
        <authorList>
            <person name="Eastman K.E."/>
            <person name="Pendleton A.L."/>
            <person name="Shaikh M.A."/>
            <person name="Suttiyut T."/>
            <person name="Ogas R."/>
            <person name="Tomko P."/>
            <person name="Gavelis G."/>
            <person name="Widhalm J.R."/>
            <person name="Wisecaver J.H."/>
        </authorList>
    </citation>
    <scope>NUCLEOTIDE SEQUENCE</scope>
    <source>
        <strain evidence="3">ECLA1</strain>
    </source>
</reference>
<name>A0AAE0YVS9_9GAST</name>
<evidence type="ECO:0000256" key="1">
    <source>
        <dbReference type="SAM" id="MobiDB-lite"/>
    </source>
</evidence>
<accession>A0AAE0YVS9</accession>